<dbReference type="GO" id="GO:0022857">
    <property type="term" value="F:transmembrane transporter activity"/>
    <property type="evidence" value="ECO:0007669"/>
    <property type="project" value="InterPro"/>
</dbReference>
<evidence type="ECO:0000313" key="8">
    <source>
        <dbReference type="EMBL" id="HJH19142.1"/>
    </source>
</evidence>
<comment type="caution">
    <text evidence="8">The sequence shown here is derived from an EMBL/GenBank/DDBJ whole genome shotgun (WGS) entry which is preliminary data.</text>
</comment>
<evidence type="ECO:0000259" key="7">
    <source>
        <dbReference type="PROSITE" id="PS50850"/>
    </source>
</evidence>
<dbReference type="AlphaFoldDB" id="A0A921T7Z8"/>
<evidence type="ECO:0000256" key="1">
    <source>
        <dbReference type="ARBA" id="ARBA00004141"/>
    </source>
</evidence>
<dbReference type="GO" id="GO:0016020">
    <property type="term" value="C:membrane"/>
    <property type="evidence" value="ECO:0007669"/>
    <property type="project" value="UniProtKB-SubCell"/>
</dbReference>
<keyword evidence="5 6" id="KW-0472">Membrane</keyword>
<keyword evidence="2" id="KW-0813">Transport</keyword>
<dbReference type="PANTHER" id="PTHR43791">
    <property type="entry name" value="PERMEASE-RELATED"/>
    <property type="match status" value="1"/>
</dbReference>
<dbReference type="InterPro" id="IPR020846">
    <property type="entry name" value="MFS_dom"/>
</dbReference>
<dbReference type="PANTHER" id="PTHR43791:SF36">
    <property type="entry name" value="TRANSPORTER, PUTATIVE (AFU_ORTHOLOGUE AFUA_6G08340)-RELATED"/>
    <property type="match status" value="1"/>
</dbReference>
<reference evidence="8" key="1">
    <citation type="journal article" date="2021" name="PeerJ">
        <title>Extensive microbial diversity within the chicken gut microbiome revealed by metagenomics and culture.</title>
        <authorList>
            <person name="Gilroy R."/>
            <person name="Ravi A."/>
            <person name="Getino M."/>
            <person name="Pursley I."/>
            <person name="Horton D.L."/>
            <person name="Alikhan N.F."/>
            <person name="Baker D."/>
            <person name="Gharbi K."/>
            <person name="Hall N."/>
            <person name="Watson M."/>
            <person name="Adriaenssens E.M."/>
            <person name="Foster-Nyarko E."/>
            <person name="Jarju S."/>
            <person name="Secka A."/>
            <person name="Antonio M."/>
            <person name="Oren A."/>
            <person name="Chaudhuri R.R."/>
            <person name="La Ragione R."/>
            <person name="Hildebrand F."/>
            <person name="Pallen M.J."/>
        </authorList>
    </citation>
    <scope>NUCLEOTIDE SEQUENCE</scope>
    <source>
        <strain evidence="8">ChiSjej2B20-17149</strain>
    </source>
</reference>
<dbReference type="EMBL" id="DYTS01000187">
    <property type="protein sequence ID" value="HJH19142.1"/>
    <property type="molecule type" value="Genomic_DNA"/>
</dbReference>
<organism evidence="8 9">
    <name type="scientific">Pseudomonas lactis</name>
    <dbReference type="NCBI Taxonomy" id="1615674"/>
    <lineage>
        <taxon>Bacteria</taxon>
        <taxon>Pseudomonadati</taxon>
        <taxon>Pseudomonadota</taxon>
        <taxon>Gammaproteobacteria</taxon>
        <taxon>Pseudomonadales</taxon>
        <taxon>Pseudomonadaceae</taxon>
        <taxon>Pseudomonas</taxon>
    </lineage>
</organism>
<protein>
    <recommendedName>
        <fullName evidence="7">Major facilitator superfamily (MFS) profile domain-containing protein</fullName>
    </recommendedName>
</protein>
<dbReference type="Gene3D" id="1.20.1250.20">
    <property type="entry name" value="MFS general substrate transporter like domains"/>
    <property type="match status" value="1"/>
</dbReference>
<name>A0A921T7Z8_9PSED</name>
<dbReference type="InterPro" id="IPR036259">
    <property type="entry name" value="MFS_trans_sf"/>
</dbReference>
<dbReference type="Proteomes" id="UP000752172">
    <property type="component" value="Unassembled WGS sequence"/>
</dbReference>
<sequence length="71" mass="7746">MARIIAIFMVAIPLSNFIGSPLSALLLNMDGVANFSGWQWLLMLEAIPAIILGLLALKVLPNRPSEAKWLT</sequence>
<proteinExistence type="predicted"/>
<dbReference type="RefSeq" id="WP_258198160.1">
    <property type="nucleotide sequence ID" value="NZ_DYTS01000187.1"/>
</dbReference>
<keyword evidence="4 6" id="KW-1133">Transmembrane helix</keyword>
<evidence type="ECO:0000256" key="2">
    <source>
        <dbReference type="ARBA" id="ARBA00022448"/>
    </source>
</evidence>
<accession>A0A921T7Z8</accession>
<reference evidence="8" key="2">
    <citation type="submission" date="2021-09" db="EMBL/GenBank/DDBJ databases">
        <authorList>
            <person name="Gilroy R."/>
        </authorList>
    </citation>
    <scope>NUCLEOTIDE SEQUENCE</scope>
    <source>
        <strain evidence="8">ChiSjej2B20-17149</strain>
    </source>
</reference>
<evidence type="ECO:0000313" key="9">
    <source>
        <dbReference type="Proteomes" id="UP000752172"/>
    </source>
</evidence>
<dbReference type="PROSITE" id="PS50850">
    <property type="entry name" value="MFS"/>
    <property type="match status" value="1"/>
</dbReference>
<gene>
    <name evidence="8" type="ORF">K8W20_10570</name>
</gene>
<comment type="subcellular location">
    <subcellularLocation>
        <location evidence="1">Membrane</location>
        <topology evidence="1">Multi-pass membrane protein</topology>
    </subcellularLocation>
</comment>
<evidence type="ECO:0000256" key="5">
    <source>
        <dbReference type="ARBA" id="ARBA00023136"/>
    </source>
</evidence>
<feature type="domain" description="Major facilitator superfamily (MFS) profile" evidence="7">
    <location>
        <begin position="1"/>
        <end position="71"/>
    </location>
</feature>
<evidence type="ECO:0000256" key="3">
    <source>
        <dbReference type="ARBA" id="ARBA00022692"/>
    </source>
</evidence>
<dbReference type="SUPFAM" id="SSF103473">
    <property type="entry name" value="MFS general substrate transporter"/>
    <property type="match status" value="1"/>
</dbReference>
<feature type="transmembrane region" description="Helical" evidence="6">
    <location>
        <begin position="40"/>
        <end position="60"/>
    </location>
</feature>
<keyword evidence="3 6" id="KW-0812">Transmembrane</keyword>
<evidence type="ECO:0000256" key="6">
    <source>
        <dbReference type="SAM" id="Phobius"/>
    </source>
</evidence>
<evidence type="ECO:0000256" key="4">
    <source>
        <dbReference type="ARBA" id="ARBA00022989"/>
    </source>
</evidence>